<sequence length="115" mass="12635">MLVQDLWNLSVQVGNLDLELGRVVTTNNSDRLGFQILWTKLQTDRSTLQLPVRELPAWRVVGSVITNSSDTSSEQLVLNGLGTVVDSVGLLLGGLVGDTDWDDDGLSLSDSWWDH</sequence>
<accession>A0A9P8Q5G1</accession>
<name>A0A9P8Q5G1_WICPI</name>
<reference evidence="1" key="1">
    <citation type="journal article" date="2021" name="Open Biol.">
        <title>Shared evolutionary footprints suggest mitochondrial oxidative damage underlies multiple complex I losses in fungi.</title>
        <authorList>
            <person name="Schikora-Tamarit M.A."/>
            <person name="Marcet-Houben M."/>
            <person name="Nosek J."/>
            <person name="Gabaldon T."/>
        </authorList>
    </citation>
    <scope>NUCLEOTIDE SEQUENCE</scope>
    <source>
        <strain evidence="1">CBS2887</strain>
    </source>
</reference>
<proteinExistence type="predicted"/>
<gene>
    <name evidence="1" type="ORF">WICPIJ_005827</name>
</gene>
<protein>
    <submittedName>
        <fullName evidence="1">Uncharacterized protein</fullName>
    </submittedName>
</protein>
<evidence type="ECO:0000313" key="2">
    <source>
        <dbReference type="Proteomes" id="UP000774326"/>
    </source>
</evidence>
<evidence type="ECO:0000313" key="1">
    <source>
        <dbReference type="EMBL" id="KAH3683214.1"/>
    </source>
</evidence>
<organism evidence="1 2">
    <name type="scientific">Wickerhamomyces pijperi</name>
    <name type="common">Yeast</name>
    <name type="synonym">Pichia pijperi</name>
    <dbReference type="NCBI Taxonomy" id="599730"/>
    <lineage>
        <taxon>Eukaryota</taxon>
        <taxon>Fungi</taxon>
        <taxon>Dikarya</taxon>
        <taxon>Ascomycota</taxon>
        <taxon>Saccharomycotina</taxon>
        <taxon>Saccharomycetes</taxon>
        <taxon>Phaffomycetales</taxon>
        <taxon>Wickerhamomycetaceae</taxon>
        <taxon>Wickerhamomyces</taxon>
    </lineage>
</organism>
<keyword evidence="2" id="KW-1185">Reference proteome</keyword>
<dbReference type="Proteomes" id="UP000774326">
    <property type="component" value="Unassembled WGS sequence"/>
</dbReference>
<reference evidence="1" key="2">
    <citation type="submission" date="2021-01" db="EMBL/GenBank/DDBJ databases">
        <authorList>
            <person name="Schikora-Tamarit M.A."/>
        </authorList>
    </citation>
    <scope>NUCLEOTIDE SEQUENCE</scope>
    <source>
        <strain evidence="1">CBS2887</strain>
    </source>
</reference>
<comment type="caution">
    <text evidence="1">The sequence shown here is derived from an EMBL/GenBank/DDBJ whole genome shotgun (WGS) entry which is preliminary data.</text>
</comment>
<dbReference type="EMBL" id="JAEUBG010003209">
    <property type="protein sequence ID" value="KAH3683214.1"/>
    <property type="molecule type" value="Genomic_DNA"/>
</dbReference>
<dbReference type="AlphaFoldDB" id="A0A9P8Q5G1"/>